<proteinExistence type="predicted"/>
<dbReference type="EMBL" id="MNAD01001609">
    <property type="protein sequence ID" value="OJT03512.1"/>
    <property type="molecule type" value="Genomic_DNA"/>
</dbReference>
<organism evidence="2 3">
    <name type="scientific">Trametes pubescens</name>
    <name type="common">White-rot fungus</name>
    <dbReference type="NCBI Taxonomy" id="154538"/>
    <lineage>
        <taxon>Eukaryota</taxon>
        <taxon>Fungi</taxon>
        <taxon>Dikarya</taxon>
        <taxon>Basidiomycota</taxon>
        <taxon>Agaricomycotina</taxon>
        <taxon>Agaricomycetes</taxon>
        <taxon>Polyporales</taxon>
        <taxon>Polyporaceae</taxon>
        <taxon>Trametes</taxon>
    </lineage>
</organism>
<keyword evidence="3" id="KW-1185">Reference proteome</keyword>
<gene>
    <name evidence="2" type="ORF">TRAPUB_5791</name>
</gene>
<sequence length="188" mass="20597">MTMGSAASKSARKLAKTVSPGWAGARTSNPAEHAPSPRPVMPLASETKTEAIMKDGSDTLLANLQKLGQVRVDHNMRTIKPAADQAQHIHESRLLSEDQARSSRQPHNRLVAASLTELLEERKYAPTLKALEELPKKYAIDSDKVERLARYVNSPSVHPDSVKRWVSEDGAEQTTMLASWVNPKAQGA</sequence>
<evidence type="ECO:0000313" key="3">
    <source>
        <dbReference type="Proteomes" id="UP000184267"/>
    </source>
</evidence>
<accession>A0A1M2V7F7</accession>
<dbReference type="Proteomes" id="UP000184267">
    <property type="component" value="Unassembled WGS sequence"/>
</dbReference>
<evidence type="ECO:0000256" key="1">
    <source>
        <dbReference type="SAM" id="MobiDB-lite"/>
    </source>
</evidence>
<dbReference type="AlphaFoldDB" id="A0A1M2V7F7"/>
<name>A0A1M2V7F7_TRAPU</name>
<dbReference type="OrthoDB" id="4085451at2759"/>
<reference evidence="2 3" key="1">
    <citation type="submission" date="2016-10" db="EMBL/GenBank/DDBJ databases">
        <title>Genome sequence of the basidiomycete white-rot fungus Trametes pubescens.</title>
        <authorList>
            <person name="Makela M.R."/>
            <person name="Granchi Z."/>
            <person name="Peng M."/>
            <person name="De Vries R.P."/>
            <person name="Grigoriev I."/>
            <person name="Riley R."/>
            <person name="Hilden K."/>
        </authorList>
    </citation>
    <scope>NUCLEOTIDE SEQUENCE [LARGE SCALE GENOMIC DNA]</scope>
    <source>
        <strain evidence="2 3">FBCC735</strain>
    </source>
</reference>
<feature type="region of interest" description="Disordered" evidence="1">
    <location>
        <begin position="1"/>
        <end position="44"/>
    </location>
</feature>
<evidence type="ECO:0000313" key="2">
    <source>
        <dbReference type="EMBL" id="OJT03512.1"/>
    </source>
</evidence>
<protein>
    <submittedName>
        <fullName evidence="2">Uncharacterized protein</fullName>
    </submittedName>
</protein>
<dbReference type="OMA" id="WIKPNIR"/>
<comment type="caution">
    <text evidence="2">The sequence shown here is derived from an EMBL/GenBank/DDBJ whole genome shotgun (WGS) entry which is preliminary data.</text>
</comment>